<keyword evidence="1" id="KW-0472">Membrane</keyword>
<keyword evidence="3" id="KW-1185">Reference proteome</keyword>
<dbReference type="RefSeq" id="WP_119436695.1">
    <property type="nucleotide sequence ID" value="NZ_QWGR01000002.1"/>
</dbReference>
<evidence type="ECO:0000256" key="1">
    <source>
        <dbReference type="SAM" id="Phobius"/>
    </source>
</evidence>
<feature type="transmembrane region" description="Helical" evidence="1">
    <location>
        <begin position="37"/>
        <end position="56"/>
    </location>
</feature>
<dbReference type="Proteomes" id="UP000265926">
    <property type="component" value="Unassembled WGS sequence"/>
</dbReference>
<keyword evidence="1" id="KW-0812">Transmembrane</keyword>
<accession>A0A399T2G2</accession>
<feature type="transmembrane region" description="Helical" evidence="1">
    <location>
        <begin position="127"/>
        <end position="148"/>
    </location>
</feature>
<keyword evidence="1" id="KW-1133">Transmembrane helix</keyword>
<feature type="transmembrane region" description="Helical" evidence="1">
    <location>
        <begin position="190"/>
        <end position="209"/>
    </location>
</feature>
<comment type="caution">
    <text evidence="2">The sequence shown here is derived from an EMBL/GenBank/DDBJ whole genome shotgun (WGS) entry which is preliminary data.</text>
</comment>
<sequence>MKTLKILLYIVIAGSLLAISSFYFAEPFYHKMVAEDGLFENITALGLLTISILSLLRLVRQRGERNKFWMFLNVLIVLGAFFGFGEEISWGQRIFGIQAGDYFMQNNLQGETNLHNLEIGGVNINKLIFSQGLVIVFGTYFVLSLILYRKWNGFKKLVDLFGVQLPRFKYSVMLLACTLPILLVPDRRIWELWEAIFVTILLLVFIDPWNEKEGLLKK</sequence>
<feature type="transmembrane region" description="Helical" evidence="1">
    <location>
        <begin position="168"/>
        <end position="184"/>
    </location>
</feature>
<name>A0A399T2G2_9BACT</name>
<reference evidence="2 3" key="1">
    <citation type="submission" date="2018-08" db="EMBL/GenBank/DDBJ databases">
        <title>Pallidiluteibacterium maritimus gen. nov., sp. nov., isolated from coastal sediment.</title>
        <authorList>
            <person name="Zhou L.Y."/>
        </authorList>
    </citation>
    <scope>NUCLEOTIDE SEQUENCE [LARGE SCALE GENOMIC DNA]</scope>
    <source>
        <strain evidence="2 3">XSD2</strain>
    </source>
</reference>
<feature type="transmembrane region" description="Helical" evidence="1">
    <location>
        <begin position="68"/>
        <end position="85"/>
    </location>
</feature>
<evidence type="ECO:0000313" key="2">
    <source>
        <dbReference type="EMBL" id="RIJ50008.1"/>
    </source>
</evidence>
<dbReference type="OrthoDB" id="7067875at2"/>
<protein>
    <submittedName>
        <fullName evidence="2">Uncharacterized protein</fullName>
    </submittedName>
</protein>
<dbReference type="AlphaFoldDB" id="A0A399T2G2"/>
<gene>
    <name evidence="2" type="ORF">D1614_04490</name>
</gene>
<proteinExistence type="predicted"/>
<dbReference type="EMBL" id="QWGR01000002">
    <property type="protein sequence ID" value="RIJ50008.1"/>
    <property type="molecule type" value="Genomic_DNA"/>
</dbReference>
<feature type="transmembrane region" description="Helical" evidence="1">
    <location>
        <begin position="7"/>
        <end position="25"/>
    </location>
</feature>
<evidence type="ECO:0000313" key="3">
    <source>
        <dbReference type="Proteomes" id="UP000265926"/>
    </source>
</evidence>
<organism evidence="2 3">
    <name type="scientific">Maribellus luteus</name>
    <dbReference type="NCBI Taxonomy" id="2305463"/>
    <lineage>
        <taxon>Bacteria</taxon>
        <taxon>Pseudomonadati</taxon>
        <taxon>Bacteroidota</taxon>
        <taxon>Bacteroidia</taxon>
        <taxon>Marinilabiliales</taxon>
        <taxon>Prolixibacteraceae</taxon>
        <taxon>Maribellus</taxon>
    </lineage>
</organism>